<evidence type="ECO:0000313" key="3">
    <source>
        <dbReference type="Proteomes" id="UP000541109"/>
    </source>
</evidence>
<keyword evidence="3" id="KW-1185">Reference proteome</keyword>
<feature type="compositionally biased region" description="Basic and acidic residues" evidence="1">
    <location>
        <begin position="54"/>
        <end position="73"/>
    </location>
</feature>
<dbReference type="Gene3D" id="3.30.160.170">
    <property type="entry name" value="FlaG-like"/>
    <property type="match status" value="1"/>
</dbReference>
<name>A0A839AHW1_9HYPH</name>
<reference evidence="2 3" key="1">
    <citation type="submission" date="2020-07" db="EMBL/GenBank/DDBJ databases">
        <title>Stappia sp., F7233, whole genome shotgun sequencing project.</title>
        <authorList>
            <person name="Jiang S."/>
            <person name="Liu Z.W."/>
            <person name="Du Z.J."/>
        </authorList>
    </citation>
    <scope>NUCLEOTIDE SEQUENCE [LARGE SCALE GENOMIC DNA]</scope>
    <source>
        <strain evidence="2 3">F7233</strain>
    </source>
</reference>
<sequence length="127" mass="13940">MVTAVAPQIVIPPYAPGTRETTGVAPQPATQTDVASYKTVTPAQKVETFSSAAEKARESRQERVPSDAIRREEFQDEESGSLVYRAIDTNTGEVVRQIPDESLLRLRRALAETTHVNLTGIGFDRKV</sequence>
<keyword evidence="2" id="KW-0966">Cell projection</keyword>
<evidence type="ECO:0000256" key="1">
    <source>
        <dbReference type="SAM" id="MobiDB-lite"/>
    </source>
</evidence>
<protein>
    <submittedName>
        <fullName evidence="2">Flagellar protein FlaG</fullName>
    </submittedName>
</protein>
<dbReference type="EMBL" id="JACFXV010000066">
    <property type="protein sequence ID" value="MBA5779311.1"/>
    <property type="molecule type" value="Genomic_DNA"/>
</dbReference>
<proteinExistence type="predicted"/>
<accession>A0A839AHW1</accession>
<keyword evidence="2" id="KW-0282">Flagellum</keyword>
<dbReference type="Proteomes" id="UP000541109">
    <property type="component" value="Unassembled WGS sequence"/>
</dbReference>
<dbReference type="RefSeq" id="WP_182168129.1">
    <property type="nucleotide sequence ID" value="NZ_JACFXV010000066.1"/>
</dbReference>
<evidence type="ECO:0000313" key="2">
    <source>
        <dbReference type="EMBL" id="MBA5779311.1"/>
    </source>
</evidence>
<keyword evidence="2" id="KW-0969">Cilium</keyword>
<feature type="compositionally biased region" description="Polar residues" evidence="1">
    <location>
        <begin position="28"/>
        <end position="37"/>
    </location>
</feature>
<dbReference type="InterPro" id="IPR005186">
    <property type="entry name" value="FlaG"/>
</dbReference>
<dbReference type="Pfam" id="PF03646">
    <property type="entry name" value="FlaG"/>
    <property type="match status" value="1"/>
</dbReference>
<dbReference type="AlphaFoldDB" id="A0A839AHW1"/>
<gene>
    <name evidence="2" type="ORF">H2509_19445</name>
</gene>
<dbReference type="InterPro" id="IPR035924">
    <property type="entry name" value="FlaG-like_sf"/>
</dbReference>
<feature type="region of interest" description="Disordered" evidence="1">
    <location>
        <begin position="49"/>
        <end position="75"/>
    </location>
</feature>
<organism evidence="2 3">
    <name type="scientific">Stappia albiluteola</name>
    <dbReference type="NCBI Taxonomy" id="2758565"/>
    <lineage>
        <taxon>Bacteria</taxon>
        <taxon>Pseudomonadati</taxon>
        <taxon>Pseudomonadota</taxon>
        <taxon>Alphaproteobacteria</taxon>
        <taxon>Hyphomicrobiales</taxon>
        <taxon>Stappiaceae</taxon>
        <taxon>Stappia</taxon>
    </lineage>
</organism>
<feature type="region of interest" description="Disordered" evidence="1">
    <location>
        <begin position="13"/>
        <end position="37"/>
    </location>
</feature>
<dbReference type="SUPFAM" id="SSF160214">
    <property type="entry name" value="FlaG-like"/>
    <property type="match status" value="1"/>
</dbReference>
<comment type="caution">
    <text evidence="2">The sequence shown here is derived from an EMBL/GenBank/DDBJ whole genome shotgun (WGS) entry which is preliminary data.</text>
</comment>